<gene>
    <name evidence="1" type="ORF">DesU5LDRAFT_3297</name>
</gene>
<dbReference type="STRING" id="596152.DesU5LDRAFT_3297"/>
<evidence type="ECO:0000313" key="1">
    <source>
        <dbReference type="EMBL" id="EIG54930.1"/>
    </source>
</evidence>
<sequence length="259" mass="29925">MSAEERIQGGYVKLWRKAFDSAVWTDPDLWRAWTCCLMLANHAPAWVKVGGLGEPVRVEAGQFITGRFEFHQAMYPKKRKKNPAAYTVWRWLLTLEKLENLCIKSCNKYSLITIVNWERYQCADAQDVQQNEPATSSKCAAGVQHACTNKNDKKKDIRIFSSELCEFRLAELLFDLIRQRNPEHKAPDLQAWAKHIDLMIRVDGRSPERIEEVIRWAARDSFWSKNILSTSKLREKFDALTMKMGAAKPRVDRSHLAAV</sequence>
<evidence type="ECO:0008006" key="2">
    <source>
        <dbReference type="Google" id="ProtNLM"/>
    </source>
</evidence>
<name>I2Q574_9BACT</name>
<dbReference type="OrthoDB" id="7365718at2"/>
<dbReference type="EMBL" id="JH600068">
    <property type="protein sequence ID" value="EIG54930.1"/>
    <property type="molecule type" value="Genomic_DNA"/>
</dbReference>
<accession>I2Q574</accession>
<protein>
    <recommendedName>
        <fullName evidence="2">Replication protein</fullName>
    </recommendedName>
</protein>
<organism evidence="1">
    <name type="scientific">Desulfovibrio sp. U5L</name>
    <dbReference type="NCBI Taxonomy" id="596152"/>
    <lineage>
        <taxon>Bacteria</taxon>
        <taxon>Pseudomonadati</taxon>
        <taxon>Thermodesulfobacteriota</taxon>
        <taxon>Desulfovibrionia</taxon>
        <taxon>Desulfovibrionales</taxon>
        <taxon>Desulfovibrionaceae</taxon>
        <taxon>Desulfovibrio</taxon>
    </lineage>
</organism>
<reference evidence="1" key="1">
    <citation type="submission" date="2011-11" db="EMBL/GenBank/DDBJ databases">
        <title>Improved High-Quality Draft sequence of Desulfovibrio sp. U5L.</title>
        <authorList>
            <consortium name="US DOE Joint Genome Institute"/>
            <person name="Lucas S."/>
            <person name="Han J."/>
            <person name="Lapidus A."/>
            <person name="Cheng J.-F."/>
            <person name="Goodwin L."/>
            <person name="Pitluck S."/>
            <person name="Peters L."/>
            <person name="Ovchinnikova G."/>
            <person name="Held B."/>
            <person name="Detter J.C."/>
            <person name="Han C."/>
            <person name="Tapia R."/>
            <person name="Land M."/>
            <person name="Hauser L."/>
            <person name="Kyrpides N."/>
            <person name="Ivanova N."/>
            <person name="Pagani I."/>
            <person name="Gabster J."/>
            <person name="Walker C."/>
            <person name="Stolyar S."/>
            <person name="Stahl D."/>
            <person name="Arkin A."/>
            <person name="Dehal P."/>
            <person name="Hazen T."/>
            <person name="Woyke T."/>
        </authorList>
    </citation>
    <scope>NUCLEOTIDE SEQUENCE [LARGE SCALE GENOMIC DNA]</scope>
    <source>
        <strain evidence="1">U5L</strain>
    </source>
</reference>
<dbReference type="HOGENOM" id="CLU_042916_1_0_7"/>
<dbReference type="eggNOG" id="COG3935">
    <property type="taxonomic scope" value="Bacteria"/>
</dbReference>
<proteinExistence type="predicted"/>
<dbReference type="AlphaFoldDB" id="I2Q574"/>